<evidence type="ECO:0000256" key="7">
    <source>
        <dbReference type="ARBA" id="ARBA00023136"/>
    </source>
</evidence>
<keyword evidence="2" id="KW-0433">Leucine-rich repeat</keyword>
<keyword evidence="7" id="KW-0472">Membrane</keyword>
<evidence type="ECO:0000256" key="5">
    <source>
        <dbReference type="ARBA" id="ARBA00022889"/>
    </source>
</evidence>
<evidence type="ECO:0000313" key="12">
    <source>
        <dbReference type="Proteomes" id="UP000596742"/>
    </source>
</evidence>
<keyword evidence="8" id="KW-1015">Disulfide bond</keyword>
<dbReference type="Pfam" id="PF01462">
    <property type="entry name" value="LRRNT"/>
    <property type="match status" value="1"/>
</dbReference>
<accession>A0A8B6FA73</accession>
<evidence type="ECO:0000313" key="11">
    <source>
        <dbReference type="EMBL" id="VDI45600.1"/>
    </source>
</evidence>
<keyword evidence="3" id="KW-0812">Transmembrane</keyword>
<keyword evidence="4 9" id="KW-0732">Signal</keyword>
<sequence>MNIAMIAVLLFIVFLASMVNGLCPSECSCITSSAGDYVYCNSRSLGHIPDDLPNNTHNLFLQENSITSIEIQFCKEMPQLKY</sequence>
<dbReference type="Gene3D" id="3.80.10.10">
    <property type="entry name" value="Ribonuclease Inhibitor"/>
    <property type="match status" value="1"/>
</dbReference>
<comment type="subcellular location">
    <subcellularLocation>
        <location evidence="1">Membrane</location>
        <topology evidence="1">Single-pass type I membrane protein</topology>
    </subcellularLocation>
</comment>
<keyword evidence="6" id="KW-1133">Transmembrane helix</keyword>
<dbReference type="InterPro" id="IPR000372">
    <property type="entry name" value="LRRNT"/>
</dbReference>
<dbReference type="EMBL" id="UYJE01006384">
    <property type="protein sequence ID" value="VDI45600.1"/>
    <property type="molecule type" value="Genomic_DNA"/>
</dbReference>
<reference evidence="11" key="1">
    <citation type="submission" date="2018-11" db="EMBL/GenBank/DDBJ databases">
        <authorList>
            <person name="Alioto T."/>
            <person name="Alioto T."/>
        </authorList>
    </citation>
    <scope>NUCLEOTIDE SEQUENCE</scope>
</reference>
<dbReference type="SMART" id="SM00013">
    <property type="entry name" value="LRRNT"/>
    <property type="match status" value="1"/>
</dbReference>
<dbReference type="GO" id="GO:0016020">
    <property type="term" value="C:membrane"/>
    <property type="evidence" value="ECO:0007669"/>
    <property type="project" value="UniProtKB-SubCell"/>
</dbReference>
<dbReference type="PANTHER" id="PTHR22650">
    <property type="entry name" value="GLYCOPROTEIN IB BETA"/>
    <property type="match status" value="1"/>
</dbReference>
<evidence type="ECO:0000256" key="6">
    <source>
        <dbReference type="ARBA" id="ARBA00022989"/>
    </source>
</evidence>
<gene>
    <name evidence="11" type="ORF">MGAL_10B021462</name>
</gene>
<evidence type="ECO:0000256" key="9">
    <source>
        <dbReference type="SAM" id="SignalP"/>
    </source>
</evidence>
<evidence type="ECO:0000256" key="4">
    <source>
        <dbReference type="ARBA" id="ARBA00022729"/>
    </source>
</evidence>
<comment type="caution">
    <text evidence="11">The sequence shown here is derived from an EMBL/GenBank/DDBJ whole genome shotgun (WGS) entry which is preliminary data.</text>
</comment>
<evidence type="ECO:0000256" key="2">
    <source>
        <dbReference type="ARBA" id="ARBA00022614"/>
    </source>
</evidence>
<feature type="signal peptide" evidence="9">
    <location>
        <begin position="1"/>
        <end position="21"/>
    </location>
</feature>
<feature type="domain" description="LRRNT" evidence="10">
    <location>
        <begin position="22"/>
        <end position="58"/>
    </location>
</feature>
<proteinExistence type="predicted"/>
<evidence type="ECO:0000256" key="1">
    <source>
        <dbReference type="ARBA" id="ARBA00004479"/>
    </source>
</evidence>
<dbReference type="PANTHER" id="PTHR22650:SF4">
    <property type="entry name" value="LEUCINE-RICH REPEAT AND TRANSMEMBRANE DOMAIN-CONTAINING PROTEIN 2-LIKE"/>
    <property type="match status" value="1"/>
</dbReference>
<feature type="non-terminal residue" evidence="11">
    <location>
        <position position="1"/>
    </location>
</feature>
<keyword evidence="5" id="KW-0130">Cell adhesion</keyword>
<keyword evidence="12" id="KW-1185">Reference proteome</keyword>
<name>A0A8B6FA73_MYTGA</name>
<evidence type="ECO:0000259" key="10">
    <source>
        <dbReference type="SMART" id="SM00013"/>
    </source>
</evidence>
<dbReference type="OrthoDB" id="6108952at2759"/>
<dbReference type="Proteomes" id="UP000596742">
    <property type="component" value="Unassembled WGS sequence"/>
</dbReference>
<dbReference type="AlphaFoldDB" id="A0A8B6FA73"/>
<dbReference type="SUPFAM" id="SSF52058">
    <property type="entry name" value="L domain-like"/>
    <property type="match status" value="1"/>
</dbReference>
<evidence type="ECO:0000256" key="3">
    <source>
        <dbReference type="ARBA" id="ARBA00022692"/>
    </source>
</evidence>
<dbReference type="InterPro" id="IPR032675">
    <property type="entry name" value="LRR_dom_sf"/>
</dbReference>
<dbReference type="InterPro" id="IPR052313">
    <property type="entry name" value="GPIb-IX-V_Complex"/>
</dbReference>
<evidence type="ECO:0000256" key="8">
    <source>
        <dbReference type="ARBA" id="ARBA00023157"/>
    </source>
</evidence>
<protein>
    <recommendedName>
        <fullName evidence="10">LRRNT domain-containing protein</fullName>
    </recommendedName>
</protein>
<feature type="chain" id="PRO_5032392153" description="LRRNT domain-containing protein" evidence="9">
    <location>
        <begin position="22"/>
        <end position="82"/>
    </location>
</feature>
<organism evidence="11 12">
    <name type="scientific">Mytilus galloprovincialis</name>
    <name type="common">Mediterranean mussel</name>
    <dbReference type="NCBI Taxonomy" id="29158"/>
    <lineage>
        <taxon>Eukaryota</taxon>
        <taxon>Metazoa</taxon>
        <taxon>Spiralia</taxon>
        <taxon>Lophotrochozoa</taxon>
        <taxon>Mollusca</taxon>
        <taxon>Bivalvia</taxon>
        <taxon>Autobranchia</taxon>
        <taxon>Pteriomorphia</taxon>
        <taxon>Mytilida</taxon>
        <taxon>Mytiloidea</taxon>
        <taxon>Mytilidae</taxon>
        <taxon>Mytilinae</taxon>
        <taxon>Mytilus</taxon>
    </lineage>
</organism>